<comment type="caution">
    <text evidence="1">The sequence shown here is derived from an EMBL/GenBank/DDBJ whole genome shotgun (WGS) entry which is preliminary data.</text>
</comment>
<dbReference type="Proteomes" id="UP000285750">
    <property type="component" value="Unassembled WGS sequence"/>
</dbReference>
<proteinExistence type="predicted"/>
<name>A0A412H143_9BACT</name>
<evidence type="ECO:0000313" key="1">
    <source>
        <dbReference type="EMBL" id="RGS01508.1"/>
    </source>
</evidence>
<protein>
    <submittedName>
        <fullName evidence="1">Uncharacterized protein</fullName>
    </submittedName>
</protein>
<sequence length="74" mass="8408">MYMDNQTIKAWQSDRREPCRTYLSPAYTVRLVEADISMPGLKDAVLFPSGLIDHVAEAESKPHSLSEAWTTFSF</sequence>
<accession>A0A412H143</accession>
<reference evidence="1 2" key="1">
    <citation type="submission" date="2018-08" db="EMBL/GenBank/DDBJ databases">
        <title>A genome reference for cultivated species of the human gut microbiota.</title>
        <authorList>
            <person name="Zou Y."/>
            <person name="Xue W."/>
            <person name="Luo G."/>
        </authorList>
    </citation>
    <scope>NUCLEOTIDE SEQUENCE [LARGE SCALE GENOMIC DNA]</scope>
    <source>
        <strain evidence="1 2">AF24-16AC</strain>
    </source>
</reference>
<organism evidence="1 2">
    <name type="scientific">Phocaeicola plebeius</name>
    <dbReference type="NCBI Taxonomy" id="310297"/>
    <lineage>
        <taxon>Bacteria</taxon>
        <taxon>Pseudomonadati</taxon>
        <taxon>Bacteroidota</taxon>
        <taxon>Bacteroidia</taxon>
        <taxon>Bacteroidales</taxon>
        <taxon>Bacteroidaceae</taxon>
        <taxon>Phocaeicola</taxon>
    </lineage>
</organism>
<gene>
    <name evidence="1" type="ORF">DWY14_17100</name>
</gene>
<evidence type="ECO:0000313" key="2">
    <source>
        <dbReference type="Proteomes" id="UP000285750"/>
    </source>
</evidence>
<dbReference type="AlphaFoldDB" id="A0A412H143"/>
<dbReference type="EMBL" id="QRUY01000072">
    <property type="protein sequence ID" value="RGS01508.1"/>
    <property type="molecule type" value="Genomic_DNA"/>
</dbReference>